<dbReference type="EMBL" id="JABSOD010000014">
    <property type="protein sequence ID" value="NRQ43581.1"/>
    <property type="molecule type" value="Genomic_DNA"/>
</dbReference>
<dbReference type="Proteomes" id="UP000523161">
    <property type="component" value="Unassembled WGS sequence"/>
</dbReference>
<dbReference type="Gene3D" id="1.10.3290.10">
    <property type="entry name" value="Fido-like domain"/>
    <property type="match status" value="1"/>
</dbReference>
<evidence type="ECO:0000313" key="3">
    <source>
        <dbReference type="Proteomes" id="UP000523161"/>
    </source>
</evidence>
<gene>
    <name evidence="2" type="ORF">HRH59_13590</name>
</gene>
<feature type="domain" description="Fido" evidence="1">
    <location>
        <begin position="68"/>
        <end position="216"/>
    </location>
</feature>
<dbReference type="PROSITE" id="PS51459">
    <property type="entry name" value="FIDO"/>
    <property type="match status" value="1"/>
</dbReference>
<organism evidence="2 3">
    <name type="scientific">Rheinheimera lutimaris</name>
    <dbReference type="NCBI Taxonomy" id="2740584"/>
    <lineage>
        <taxon>Bacteria</taxon>
        <taxon>Pseudomonadati</taxon>
        <taxon>Pseudomonadota</taxon>
        <taxon>Gammaproteobacteria</taxon>
        <taxon>Chromatiales</taxon>
        <taxon>Chromatiaceae</taxon>
        <taxon>Rheinheimera</taxon>
    </lineage>
</organism>
<evidence type="ECO:0000313" key="2">
    <source>
        <dbReference type="EMBL" id="NRQ43581.1"/>
    </source>
</evidence>
<dbReference type="AlphaFoldDB" id="A0A7Y5ATD1"/>
<keyword evidence="3" id="KW-1185">Reference proteome</keyword>
<dbReference type="InterPro" id="IPR003812">
    <property type="entry name" value="Fido"/>
</dbReference>
<dbReference type="Pfam" id="PF02661">
    <property type="entry name" value="Fic"/>
    <property type="match status" value="1"/>
</dbReference>
<proteinExistence type="predicted"/>
<protein>
    <submittedName>
        <fullName evidence="2">Fic family protein</fullName>
    </submittedName>
</protein>
<dbReference type="SUPFAM" id="SSF140931">
    <property type="entry name" value="Fic-like"/>
    <property type="match status" value="1"/>
</dbReference>
<accession>A0A7Y5ATD1</accession>
<reference evidence="2 3" key="1">
    <citation type="submission" date="2020-06" db="EMBL/GenBank/DDBJ databases">
        <title>Rheinheimera sp. nov., a marine bacterium isolated from coastal.</title>
        <authorList>
            <person name="Yu Q."/>
            <person name="Qi Y."/>
            <person name="Pu J."/>
        </authorList>
    </citation>
    <scope>NUCLEOTIDE SEQUENCE [LARGE SCALE GENOMIC DNA]</scope>
    <source>
        <strain evidence="2 3">YQF-2</strain>
    </source>
</reference>
<dbReference type="RefSeq" id="WP_173501821.1">
    <property type="nucleotide sequence ID" value="NZ_JABSOD010000014.1"/>
</dbReference>
<name>A0A7Y5ATD1_9GAMM</name>
<sequence length="317" mass="36139">MNSYLKMEYFHRYLAGGPALRQGRKINRREFIIARSGIQNATPQALEVAAATHRFSSAVTLLTQITQLNLGLLSTINNTLRGKLDSPILRNKPLIFHALRAMNHYHCPVPEQAIEQTIKQLSKVQPNHSTTEQILALMAHITLNHPFTEGNGRTTRALFEALNQSCCHHTMLSPYLFVLASNRMDDFIGFLHSHQDDTFNNIGRRFINDYSTWKEHFLKQITAIEHTACEKVSNKMLFMQTGNWYHPLMHLFWQNPIISVKTIPAKVSDYSVTKHGLDILLNRQVISINTFQNELCFVANDILAAHEYVEAALFASA</sequence>
<dbReference type="InterPro" id="IPR036597">
    <property type="entry name" value="Fido-like_dom_sf"/>
</dbReference>
<comment type="caution">
    <text evidence="2">The sequence shown here is derived from an EMBL/GenBank/DDBJ whole genome shotgun (WGS) entry which is preliminary data.</text>
</comment>
<evidence type="ECO:0000259" key="1">
    <source>
        <dbReference type="PROSITE" id="PS51459"/>
    </source>
</evidence>